<organism evidence="2 3">
    <name type="scientific">Gymnopus androsaceus JB14</name>
    <dbReference type="NCBI Taxonomy" id="1447944"/>
    <lineage>
        <taxon>Eukaryota</taxon>
        <taxon>Fungi</taxon>
        <taxon>Dikarya</taxon>
        <taxon>Basidiomycota</taxon>
        <taxon>Agaricomycotina</taxon>
        <taxon>Agaricomycetes</taxon>
        <taxon>Agaricomycetidae</taxon>
        <taxon>Agaricales</taxon>
        <taxon>Marasmiineae</taxon>
        <taxon>Omphalotaceae</taxon>
        <taxon>Gymnopus</taxon>
    </lineage>
</organism>
<dbReference type="AlphaFoldDB" id="A0A6A4HMA5"/>
<reference evidence="2" key="1">
    <citation type="journal article" date="2019" name="Environ. Microbiol.">
        <title>Fungal ecological strategies reflected in gene transcription - a case study of two litter decomposers.</title>
        <authorList>
            <person name="Barbi F."/>
            <person name="Kohler A."/>
            <person name="Barry K."/>
            <person name="Baskaran P."/>
            <person name="Daum C."/>
            <person name="Fauchery L."/>
            <person name="Ihrmark K."/>
            <person name="Kuo A."/>
            <person name="LaButti K."/>
            <person name="Lipzen A."/>
            <person name="Morin E."/>
            <person name="Grigoriev I.V."/>
            <person name="Henrissat B."/>
            <person name="Lindahl B."/>
            <person name="Martin F."/>
        </authorList>
    </citation>
    <scope>NUCLEOTIDE SEQUENCE</scope>
    <source>
        <strain evidence="2">JB14</strain>
    </source>
</reference>
<name>A0A6A4HMA5_9AGAR</name>
<dbReference type="EMBL" id="ML769481">
    <property type="protein sequence ID" value="KAE9398538.1"/>
    <property type="molecule type" value="Genomic_DNA"/>
</dbReference>
<feature type="region of interest" description="Disordered" evidence="1">
    <location>
        <begin position="48"/>
        <end position="76"/>
    </location>
</feature>
<gene>
    <name evidence="2" type="ORF">BT96DRAFT_882875</name>
</gene>
<sequence length="76" mass="8892">RHLRKIWKVHVFYCLLRFHAENDTDTHAHEIETIAEIRRELEQVRKDKENAENEKLALNASNERLKKAAAEQGAGT</sequence>
<evidence type="ECO:0000313" key="2">
    <source>
        <dbReference type="EMBL" id="KAE9398538.1"/>
    </source>
</evidence>
<dbReference type="Proteomes" id="UP000799118">
    <property type="component" value="Unassembled WGS sequence"/>
</dbReference>
<keyword evidence="3" id="KW-1185">Reference proteome</keyword>
<accession>A0A6A4HMA5</accession>
<proteinExistence type="predicted"/>
<feature type="non-terminal residue" evidence="2">
    <location>
        <position position="1"/>
    </location>
</feature>
<evidence type="ECO:0000256" key="1">
    <source>
        <dbReference type="SAM" id="MobiDB-lite"/>
    </source>
</evidence>
<evidence type="ECO:0000313" key="3">
    <source>
        <dbReference type="Proteomes" id="UP000799118"/>
    </source>
</evidence>
<protein>
    <submittedName>
        <fullName evidence="2">Uncharacterized protein</fullName>
    </submittedName>
</protein>